<evidence type="ECO:0000313" key="3">
    <source>
        <dbReference type="Proteomes" id="UP001189429"/>
    </source>
</evidence>
<sequence>MVQRNLAEVLGLRTTASLHWEPHAMVGLSSIFLLVPAVAFVSVARCITRCAPKPYSASTGLQLCLYVALALLFTFCCLTCFLADYAYIRRGHRSYYGKVDIRLATLTFFVCILDFGLRASPLETAILVCIAVCAFGCSGLSASTDQWVVRHSLWHVVAAADGTYGALRLPPEGALVGAHVWLDVLTVGCLYACATLAVVVAFRFALSESSRGHLWDSGAKYADWRQVWPPGDALCPLSAPVEGASEAV</sequence>
<keyword evidence="3" id="KW-1185">Reference proteome</keyword>
<protein>
    <submittedName>
        <fullName evidence="2">Uncharacterized protein</fullName>
    </submittedName>
</protein>
<reference evidence="2" key="1">
    <citation type="submission" date="2023-10" db="EMBL/GenBank/DDBJ databases">
        <authorList>
            <person name="Chen Y."/>
            <person name="Shah S."/>
            <person name="Dougan E. K."/>
            <person name="Thang M."/>
            <person name="Chan C."/>
        </authorList>
    </citation>
    <scope>NUCLEOTIDE SEQUENCE [LARGE SCALE GENOMIC DNA]</scope>
</reference>
<dbReference type="Proteomes" id="UP001189429">
    <property type="component" value="Unassembled WGS sequence"/>
</dbReference>
<comment type="caution">
    <text evidence="2">The sequence shown here is derived from an EMBL/GenBank/DDBJ whole genome shotgun (WGS) entry which is preliminary data.</text>
</comment>
<evidence type="ECO:0000256" key="1">
    <source>
        <dbReference type="SAM" id="Phobius"/>
    </source>
</evidence>
<feature type="transmembrane region" description="Helical" evidence="1">
    <location>
        <begin position="124"/>
        <end position="144"/>
    </location>
</feature>
<accession>A0ABN9X3F7</accession>
<feature type="transmembrane region" description="Helical" evidence="1">
    <location>
        <begin position="180"/>
        <end position="206"/>
    </location>
</feature>
<organism evidence="2 3">
    <name type="scientific">Prorocentrum cordatum</name>
    <dbReference type="NCBI Taxonomy" id="2364126"/>
    <lineage>
        <taxon>Eukaryota</taxon>
        <taxon>Sar</taxon>
        <taxon>Alveolata</taxon>
        <taxon>Dinophyceae</taxon>
        <taxon>Prorocentrales</taxon>
        <taxon>Prorocentraceae</taxon>
        <taxon>Prorocentrum</taxon>
    </lineage>
</organism>
<evidence type="ECO:0000313" key="2">
    <source>
        <dbReference type="EMBL" id="CAK0892486.1"/>
    </source>
</evidence>
<keyword evidence="1" id="KW-0812">Transmembrane</keyword>
<proteinExistence type="predicted"/>
<keyword evidence="1" id="KW-1133">Transmembrane helix</keyword>
<feature type="transmembrane region" description="Helical" evidence="1">
    <location>
        <begin position="63"/>
        <end position="87"/>
    </location>
</feature>
<keyword evidence="1" id="KW-0472">Membrane</keyword>
<name>A0ABN9X3F7_9DINO</name>
<dbReference type="EMBL" id="CAUYUJ010019616">
    <property type="protein sequence ID" value="CAK0892486.1"/>
    <property type="molecule type" value="Genomic_DNA"/>
</dbReference>
<feature type="transmembrane region" description="Helical" evidence="1">
    <location>
        <begin position="24"/>
        <end position="43"/>
    </location>
</feature>
<gene>
    <name evidence="2" type="ORF">PCOR1329_LOCUS72135</name>
</gene>
<feature type="transmembrane region" description="Helical" evidence="1">
    <location>
        <begin position="99"/>
        <end position="117"/>
    </location>
</feature>